<protein>
    <submittedName>
        <fullName evidence="2">Uncharacterized protein</fullName>
    </submittedName>
</protein>
<keyword evidence="2" id="KW-0614">Plasmid</keyword>
<dbReference type="Proteomes" id="UP000317835">
    <property type="component" value="Plasmid pElP_1"/>
</dbReference>
<evidence type="ECO:0000256" key="1">
    <source>
        <dbReference type="SAM" id="MobiDB-lite"/>
    </source>
</evidence>
<feature type="region of interest" description="Disordered" evidence="1">
    <location>
        <begin position="121"/>
        <end position="158"/>
    </location>
</feature>
<evidence type="ECO:0000313" key="2">
    <source>
        <dbReference type="EMBL" id="QDV39119.1"/>
    </source>
</evidence>
<accession>A0A518HE38</accession>
<geneLocation type="plasmid" evidence="3">
    <name>pelp_1</name>
</geneLocation>
<dbReference type="EMBL" id="CP036427">
    <property type="protein sequence ID" value="QDV39119.1"/>
    <property type="molecule type" value="Genomic_DNA"/>
</dbReference>
<feature type="compositionally biased region" description="Low complexity" evidence="1">
    <location>
        <begin position="148"/>
        <end position="158"/>
    </location>
</feature>
<dbReference type="KEGG" id="tpla:ElP_70830"/>
<keyword evidence="3" id="KW-1185">Reference proteome</keyword>
<sequence length="158" mass="17463">MLRRLSRRDPARSRREFFRTSIGLTLGLLAAGPICSALSPARVAEKQPARGPLHVHPDNPRYFIDGSGRAVYLTGSHTWDNLVDMGRGDPTGSFDFDAYLDFLDRHGQNFFRLWTWIRRPGTPRPTGGTARTSSATSRRCHGPGPGRGRPSTASRSST</sequence>
<dbReference type="AlphaFoldDB" id="A0A518HE38"/>
<organism evidence="2 3">
    <name type="scientific">Tautonia plasticadhaerens</name>
    <dbReference type="NCBI Taxonomy" id="2527974"/>
    <lineage>
        <taxon>Bacteria</taxon>
        <taxon>Pseudomonadati</taxon>
        <taxon>Planctomycetota</taxon>
        <taxon>Planctomycetia</taxon>
        <taxon>Isosphaerales</taxon>
        <taxon>Isosphaeraceae</taxon>
        <taxon>Tautonia</taxon>
    </lineage>
</organism>
<feature type="compositionally biased region" description="Low complexity" evidence="1">
    <location>
        <begin position="121"/>
        <end position="137"/>
    </location>
</feature>
<dbReference type="Gene3D" id="3.20.20.80">
    <property type="entry name" value="Glycosidases"/>
    <property type="match status" value="1"/>
</dbReference>
<proteinExistence type="predicted"/>
<evidence type="ECO:0000313" key="3">
    <source>
        <dbReference type="Proteomes" id="UP000317835"/>
    </source>
</evidence>
<gene>
    <name evidence="2" type="ORF">ElP_70830</name>
</gene>
<reference evidence="2 3" key="1">
    <citation type="submission" date="2019-02" db="EMBL/GenBank/DDBJ databases">
        <title>Deep-cultivation of Planctomycetes and their phenomic and genomic characterization uncovers novel biology.</title>
        <authorList>
            <person name="Wiegand S."/>
            <person name="Jogler M."/>
            <person name="Boedeker C."/>
            <person name="Pinto D."/>
            <person name="Vollmers J."/>
            <person name="Rivas-Marin E."/>
            <person name="Kohn T."/>
            <person name="Peeters S.H."/>
            <person name="Heuer A."/>
            <person name="Rast P."/>
            <person name="Oberbeckmann S."/>
            <person name="Bunk B."/>
            <person name="Jeske O."/>
            <person name="Meyerdierks A."/>
            <person name="Storesund J.E."/>
            <person name="Kallscheuer N."/>
            <person name="Luecker S."/>
            <person name="Lage O.M."/>
            <person name="Pohl T."/>
            <person name="Merkel B.J."/>
            <person name="Hornburger P."/>
            <person name="Mueller R.-W."/>
            <person name="Bruemmer F."/>
            <person name="Labrenz M."/>
            <person name="Spormann A.M."/>
            <person name="Op den Camp H."/>
            <person name="Overmann J."/>
            <person name="Amann R."/>
            <person name="Jetten M.S.M."/>
            <person name="Mascher T."/>
            <person name="Medema M.H."/>
            <person name="Devos D.P."/>
            <person name="Kaster A.-K."/>
            <person name="Ovreas L."/>
            <person name="Rohde M."/>
            <person name="Galperin M.Y."/>
            <person name="Jogler C."/>
        </authorList>
    </citation>
    <scope>NUCLEOTIDE SEQUENCE [LARGE SCALE GENOMIC DNA]</scope>
    <source>
        <strain evidence="2 3">ElP</strain>
        <plasmid evidence="3">pelp_1</plasmid>
    </source>
</reference>
<name>A0A518HE38_9BACT</name>